<proteinExistence type="predicted"/>
<accession>A0A2M6T112</accession>
<reference evidence="2" key="1">
    <citation type="submission" date="2017-09" db="EMBL/GenBank/DDBJ databases">
        <title>Depth-based differentiation of microbial function through sediment-hosted aquifers and enrichment of novel symbionts in the deep terrestrial subsurface.</title>
        <authorList>
            <person name="Probst A.J."/>
            <person name="Ladd B."/>
            <person name="Jarett J.K."/>
            <person name="Geller-Mcgrath D.E."/>
            <person name="Sieber C.M.K."/>
            <person name="Emerson J.B."/>
            <person name="Anantharaman K."/>
            <person name="Thomas B.C."/>
            <person name="Malmstrom R."/>
            <person name="Stieglmeier M."/>
            <person name="Klingl A."/>
            <person name="Woyke T."/>
            <person name="Ryan C.M."/>
            <person name="Banfield J.F."/>
        </authorList>
    </citation>
    <scope>NUCLEOTIDE SEQUENCE [LARGE SCALE GENOMIC DNA]</scope>
</reference>
<protein>
    <submittedName>
        <fullName evidence="1">GxxExxY protein</fullName>
    </submittedName>
</protein>
<dbReference type="EMBL" id="PEYE01000013">
    <property type="protein sequence ID" value="PIS39001.1"/>
    <property type="molecule type" value="Genomic_DNA"/>
</dbReference>
<dbReference type="Pfam" id="PF13366">
    <property type="entry name" value="PDDEXK_3"/>
    <property type="match status" value="1"/>
</dbReference>
<name>A0A2M6T112_9BACT</name>
<dbReference type="AlphaFoldDB" id="A0A2M6T112"/>
<sequence length="142" mass="16636">MPSVHKVKDFLYEKESYKIRGACFQVWKAFGNAFKEKIVDKALSKALEKQGLKVEEQKRIDIFFENEKIGTYVPDKVINDSILLELKAKTFLTKQDVDQFWKYLKGSNYKLGFLVNFGSTKLTIKRIVYDTVRQKRSALTQR</sequence>
<dbReference type="NCBIfam" id="TIGR04256">
    <property type="entry name" value="GxxExxY"/>
    <property type="match status" value="1"/>
</dbReference>
<organism evidence="1 2">
    <name type="scientific">Candidatus Nealsonbacteria bacterium CG08_land_8_20_14_0_20_43_11</name>
    <dbReference type="NCBI Taxonomy" id="1974706"/>
    <lineage>
        <taxon>Bacteria</taxon>
        <taxon>Candidatus Nealsoniibacteriota</taxon>
    </lineage>
</organism>
<dbReference type="Proteomes" id="UP000229390">
    <property type="component" value="Unassembled WGS sequence"/>
</dbReference>
<dbReference type="InterPro" id="IPR026350">
    <property type="entry name" value="GxxExxY"/>
</dbReference>
<gene>
    <name evidence="1" type="ORF">COT34_00745</name>
</gene>
<evidence type="ECO:0000313" key="2">
    <source>
        <dbReference type="Proteomes" id="UP000229390"/>
    </source>
</evidence>
<evidence type="ECO:0000313" key="1">
    <source>
        <dbReference type="EMBL" id="PIS39001.1"/>
    </source>
</evidence>
<comment type="caution">
    <text evidence="1">The sequence shown here is derived from an EMBL/GenBank/DDBJ whole genome shotgun (WGS) entry which is preliminary data.</text>
</comment>